<dbReference type="Proteomes" id="UP000824469">
    <property type="component" value="Unassembled WGS sequence"/>
</dbReference>
<feature type="region of interest" description="Disordered" evidence="1">
    <location>
        <begin position="1"/>
        <end position="84"/>
    </location>
</feature>
<dbReference type="EMBL" id="JAHRHJ020000001">
    <property type="protein sequence ID" value="KAH9330256.1"/>
    <property type="molecule type" value="Genomic_DNA"/>
</dbReference>
<dbReference type="GO" id="GO:0007030">
    <property type="term" value="P:Golgi organization"/>
    <property type="evidence" value="ECO:0007669"/>
    <property type="project" value="TreeGrafter"/>
</dbReference>
<sequence>MAGNGKNGKAAKHNTGARVKTLSDLYRHSHSSHSSDSDTDDSDGPQEFYAGRERSGMVVQGPPKRNDENDSASSSDNLEQTRRISITVQGAFGQIGASSSSGAFSGTGRSVSGVSVASQPLPVVHNITFWRNGFAVGDGPLRTINQHENREFLERIMHSECPKELEPADSSAPVHVNLTTRDEDYP</sequence>
<evidence type="ECO:0000256" key="1">
    <source>
        <dbReference type="SAM" id="MobiDB-lite"/>
    </source>
</evidence>
<feature type="non-terminal residue" evidence="3">
    <location>
        <position position="186"/>
    </location>
</feature>
<dbReference type="SUPFAM" id="SSF102848">
    <property type="entry name" value="NSFL1 (p97 ATPase) cofactor p47, SEP domain"/>
    <property type="match status" value="1"/>
</dbReference>
<keyword evidence="4" id="KW-1185">Reference proteome</keyword>
<dbReference type="GO" id="GO:0005829">
    <property type="term" value="C:cytosol"/>
    <property type="evidence" value="ECO:0007669"/>
    <property type="project" value="TreeGrafter"/>
</dbReference>
<dbReference type="AlphaFoldDB" id="A0AA38GVY5"/>
<protein>
    <recommendedName>
        <fullName evidence="2">SEP domain-containing protein</fullName>
    </recommendedName>
</protein>
<dbReference type="GO" id="GO:0031468">
    <property type="term" value="P:nuclear membrane reassembly"/>
    <property type="evidence" value="ECO:0007669"/>
    <property type="project" value="TreeGrafter"/>
</dbReference>
<dbReference type="SMART" id="SM00553">
    <property type="entry name" value="SEP"/>
    <property type="match status" value="1"/>
</dbReference>
<dbReference type="Pfam" id="PF08059">
    <property type="entry name" value="SEP"/>
    <property type="match status" value="1"/>
</dbReference>
<evidence type="ECO:0000259" key="2">
    <source>
        <dbReference type="PROSITE" id="PS51399"/>
    </source>
</evidence>
<feature type="domain" description="SEP" evidence="2">
    <location>
        <begin position="122"/>
        <end position="186"/>
    </location>
</feature>
<dbReference type="PANTHER" id="PTHR23333:SF20">
    <property type="entry name" value="NSFL1 COFACTOR P47"/>
    <property type="match status" value="1"/>
</dbReference>
<dbReference type="PROSITE" id="PS51399">
    <property type="entry name" value="SEP"/>
    <property type="match status" value="1"/>
</dbReference>
<dbReference type="GO" id="GO:0043130">
    <property type="term" value="F:ubiquitin binding"/>
    <property type="evidence" value="ECO:0007669"/>
    <property type="project" value="TreeGrafter"/>
</dbReference>
<dbReference type="GO" id="GO:0061025">
    <property type="term" value="P:membrane fusion"/>
    <property type="evidence" value="ECO:0007669"/>
    <property type="project" value="TreeGrafter"/>
</dbReference>
<dbReference type="GO" id="GO:0043161">
    <property type="term" value="P:proteasome-mediated ubiquitin-dependent protein catabolic process"/>
    <property type="evidence" value="ECO:0007669"/>
    <property type="project" value="TreeGrafter"/>
</dbReference>
<dbReference type="InterPro" id="IPR036241">
    <property type="entry name" value="NSFL1C_SEP_dom_sf"/>
</dbReference>
<proteinExistence type="predicted"/>
<dbReference type="GO" id="GO:0005634">
    <property type="term" value="C:nucleus"/>
    <property type="evidence" value="ECO:0007669"/>
    <property type="project" value="TreeGrafter"/>
</dbReference>
<dbReference type="FunFam" id="3.30.420.210:FF:000002">
    <property type="entry name" value="UBX domain-containing protein 1"/>
    <property type="match status" value="1"/>
</dbReference>
<reference evidence="3 4" key="1">
    <citation type="journal article" date="2021" name="Nat. Plants">
        <title>The Taxus genome provides insights into paclitaxel biosynthesis.</title>
        <authorList>
            <person name="Xiong X."/>
            <person name="Gou J."/>
            <person name="Liao Q."/>
            <person name="Li Y."/>
            <person name="Zhou Q."/>
            <person name="Bi G."/>
            <person name="Li C."/>
            <person name="Du R."/>
            <person name="Wang X."/>
            <person name="Sun T."/>
            <person name="Guo L."/>
            <person name="Liang H."/>
            <person name="Lu P."/>
            <person name="Wu Y."/>
            <person name="Zhang Z."/>
            <person name="Ro D.K."/>
            <person name="Shang Y."/>
            <person name="Huang S."/>
            <person name="Yan J."/>
        </authorList>
    </citation>
    <scope>NUCLEOTIDE SEQUENCE [LARGE SCALE GENOMIC DNA]</scope>
    <source>
        <strain evidence="3">Ta-2019</strain>
    </source>
</reference>
<feature type="region of interest" description="Disordered" evidence="1">
    <location>
        <begin position="164"/>
        <end position="186"/>
    </location>
</feature>
<dbReference type="Gene3D" id="3.30.420.210">
    <property type="entry name" value="SEP domain"/>
    <property type="match status" value="1"/>
</dbReference>
<gene>
    <name evidence="3" type="ORF">KI387_002364</name>
</gene>
<evidence type="ECO:0000313" key="3">
    <source>
        <dbReference type="EMBL" id="KAH9330256.1"/>
    </source>
</evidence>
<dbReference type="InterPro" id="IPR012989">
    <property type="entry name" value="SEP_domain"/>
</dbReference>
<evidence type="ECO:0000313" key="4">
    <source>
        <dbReference type="Proteomes" id="UP000824469"/>
    </source>
</evidence>
<organism evidence="3 4">
    <name type="scientific">Taxus chinensis</name>
    <name type="common">Chinese yew</name>
    <name type="synonym">Taxus wallichiana var. chinensis</name>
    <dbReference type="NCBI Taxonomy" id="29808"/>
    <lineage>
        <taxon>Eukaryota</taxon>
        <taxon>Viridiplantae</taxon>
        <taxon>Streptophyta</taxon>
        <taxon>Embryophyta</taxon>
        <taxon>Tracheophyta</taxon>
        <taxon>Spermatophyta</taxon>
        <taxon>Pinopsida</taxon>
        <taxon>Pinidae</taxon>
        <taxon>Conifers II</taxon>
        <taxon>Cupressales</taxon>
        <taxon>Taxaceae</taxon>
        <taxon>Taxus</taxon>
    </lineage>
</organism>
<comment type="caution">
    <text evidence="3">The sequence shown here is derived from an EMBL/GenBank/DDBJ whole genome shotgun (WGS) entry which is preliminary data.</text>
</comment>
<name>A0AA38GVY5_TAXCH</name>
<dbReference type="PANTHER" id="PTHR23333">
    <property type="entry name" value="UBX DOMAIN CONTAINING PROTEIN"/>
    <property type="match status" value="1"/>
</dbReference>
<accession>A0AA38GVY5</accession>
<dbReference type="GO" id="GO:0000045">
    <property type="term" value="P:autophagosome assembly"/>
    <property type="evidence" value="ECO:0007669"/>
    <property type="project" value="TreeGrafter"/>
</dbReference>